<organism evidence="1 2">
    <name type="scientific">Dentiscutata heterogama</name>
    <dbReference type="NCBI Taxonomy" id="1316150"/>
    <lineage>
        <taxon>Eukaryota</taxon>
        <taxon>Fungi</taxon>
        <taxon>Fungi incertae sedis</taxon>
        <taxon>Mucoromycota</taxon>
        <taxon>Glomeromycotina</taxon>
        <taxon>Glomeromycetes</taxon>
        <taxon>Diversisporales</taxon>
        <taxon>Gigasporaceae</taxon>
        <taxon>Dentiscutata</taxon>
    </lineage>
</organism>
<proteinExistence type="predicted"/>
<keyword evidence="2" id="KW-1185">Reference proteome</keyword>
<comment type="caution">
    <text evidence="1">The sequence shown here is derived from an EMBL/GenBank/DDBJ whole genome shotgun (WGS) entry which is preliminary data.</text>
</comment>
<accession>A0ACA9NET8</accession>
<dbReference type="Proteomes" id="UP000789702">
    <property type="component" value="Unassembled WGS sequence"/>
</dbReference>
<evidence type="ECO:0000313" key="1">
    <source>
        <dbReference type="EMBL" id="CAG8646878.1"/>
    </source>
</evidence>
<sequence length="193" mass="22573">MLLHYRERYTKSLHSNLEKIGSSMRVDAGEVERFWQGEGKPPTKSQLQCEKEKIIRKGKLLYKKNQFDLSDDIQDAVVELEDKIDIIRKESLVLEVDKFESQKIKTPEMIDDYFIKQRRKLLCITRKSKKFACSCSYNIIHSHDCQNIVAVRFFINKLETRKSVPKSTSNSSLESYLRQKDASGHSKDELKLP</sequence>
<reference evidence="1" key="1">
    <citation type="submission" date="2021-06" db="EMBL/GenBank/DDBJ databases">
        <authorList>
            <person name="Kallberg Y."/>
            <person name="Tangrot J."/>
            <person name="Rosling A."/>
        </authorList>
    </citation>
    <scope>NUCLEOTIDE SEQUENCE</scope>
    <source>
        <strain evidence="1">IL203A</strain>
    </source>
</reference>
<gene>
    <name evidence="1" type="ORF">DHETER_LOCUS9107</name>
</gene>
<protein>
    <submittedName>
        <fullName evidence="1">1219_t:CDS:1</fullName>
    </submittedName>
</protein>
<dbReference type="EMBL" id="CAJVPU010015444">
    <property type="protein sequence ID" value="CAG8646878.1"/>
    <property type="molecule type" value="Genomic_DNA"/>
</dbReference>
<name>A0ACA9NET8_9GLOM</name>
<evidence type="ECO:0000313" key="2">
    <source>
        <dbReference type="Proteomes" id="UP000789702"/>
    </source>
</evidence>